<sequence length="76" mass="8648">MVDGREQIKHKVDPETLERALAVYERDTPDRWQKVAAMIPGKTARDVMKLYKELEDYVSIIEAGLVPIPGYISSCL</sequence>
<name>A0ACC0L5Z1_RHOML</name>
<reference evidence="1" key="1">
    <citation type="submission" date="2022-02" db="EMBL/GenBank/DDBJ databases">
        <title>Plant Genome Project.</title>
        <authorList>
            <person name="Zhang R.-G."/>
        </authorList>
    </citation>
    <scope>NUCLEOTIDE SEQUENCE</scope>
    <source>
        <strain evidence="1">AT1</strain>
    </source>
</reference>
<dbReference type="Proteomes" id="UP001062846">
    <property type="component" value="Chromosome 13"/>
</dbReference>
<comment type="caution">
    <text evidence="1">The sequence shown here is derived from an EMBL/GenBank/DDBJ whole genome shotgun (WGS) entry which is preliminary data.</text>
</comment>
<evidence type="ECO:0000313" key="1">
    <source>
        <dbReference type="EMBL" id="KAI8523633.1"/>
    </source>
</evidence>
<organism evidence="1 2">
    <name type="scientific">Rhododendron molle</name>
    <name type="common">Chinese azalea</name>
    <name type="synonym">Azalea mollis</name>
    <dbReference type="NCBI Taxonomy" id="49168"/>
    <lineage>
        <taxon>Eukaryota</taxon>
        <taxon>Viridiplantae</taxon>
        <taxon>Streptophyta</taxon>
        <taxon>Embryophyta</taxon>
        <taxon>Tracheophyta</taxon>
        <taxon>Spermatophyta</taxon>
        <taxon>Magnoliopsida</taxon>
        <taxon>eudicotyledons</taxon>
        <taxon>Gunneridae</taxon>
        <taxon>Pentapetalae</taxon>
        <taxon>asterids</taxon>
        <taxon>Ericales</taxon>
        <taxon>Ericaceae</taxon>
        <taxon>Ericoideae</taxon>
        <taxon>Rhodoreae</taxon>
        <taxon>Rhododendron</taxon>
    </lineage>
</organism>
<evidence type="ECO:0000313" key="2">
    <source>
        <dbReference type="Proteomes" id="UP001062846"/>
    </source>
</evidence>
<dbReference type="EMBL" id="CM046400">
    <property type="protein sequence ID" value="KAI8523633.1"/>
    <property type="molecule type" value="Genomic_DNA"/>
</dbReference>
<gene>
    <name evidence="1" type="ORF">RHMOL_Rhmol13G0089300</name>
</gene>
<accession>A0ACC0L5Z1</accession>
<keyword evidence="2" id="KW-1185">Reference proteome</keyword>
<proteinExistence type="predicted"/>
<protein>
    <submittedName>
        <fullName evidence="1">Uncharacterized protein</fullName>
    </submittedName>
</protein>